<evidence type="ECO:0000313" key="4">
    <source>
        <dbReference type="Proteomes" id="UP000826234"/>
    </source>
</evidence>
<protein>
    <recommendedName>
        <fullName evidence="2">IPT/TIG domain-containing protein</fullName>
    </recommendedName>
</protein>
<feature type="region of interest" description="Disordered" evidence="1">
    <location>
        <begin position="290"/>
        <end position="336"/>
    </location>
</feature>
<dbReference type="PANTHER" id="PTHR22625:SF36">
    <property type="entry name" value="PLEXIN-B1"/>
    <property type="match status" value="1"/>
</dbReference>
<sequence>MVLEDELGGREENSGLMNREGRVYPLTGLTEGGTRITITGSNLGQKHQDIAETVTVAGIPCEVDALVYEISSSIVCTTGGSGTERSGHVVVEVPGGGQGVSAHVFTYQDPELKSISPSRGPKAGGTCLTLKGSKLLTGNPSKISILIGTFPCYIRSDMQEDALQCLTSPSNASVALPVTISGGREIRVHGHNLDVVQQPRIRVTVSPLERRRRGLGRWRRIIPETECLENALCSVQQDCVHLGTKRVRVCQDISSHYPEEFLFCHYPDLVYDSDIDRYFMPIDPERLHAHRSKTSGSSLSSTPPPSRVLPTTHISTQAQVVRAPTPTLPDIPPQGQ</sequence>
<reference evidence="3 4" key="1">
    <citation type="journal article" date="2022" name="Gigascience">
        <title>A chromosome-level genome assembly and annotation of the desert horned lizard, Phrynosoma platyrhinos, provides insight into chromosomal rearrangements among reptiles.</title>
        <authorList>
            <person name="Koochekian N."/>
            <person name="Ascanio A."/>
            <person name="Farleigh K."/>
            <person name="Card D.C."/>
            <person name="Schield D.R."/>
            <person name="Castoe T.A."/>
            <person name="Jezkova T."/>
        </authorList>
    </citation>
    <scope>NUCLEOTIDE SEQUENCE [LARGE SCALE GENOMIC DNA]</scope>
    <source>
        <strain evidence="3">NK-2021</strain>
    </source>
</reference>
<keyword evidence="4" id="KW-1185">Reference proteome</keyword>
<feature type="domain" description="IPT/TIG" evidence="2">
    <location>
        <begin position="109"/>
        <end position="196"/>
    </location>
</feature>
<dbReference type="EMBL" id="JAIPUX010000439">
    <property type="protein sequence ID" value="KAH0630349.1"/>
    <property type="molecule type" value="Genomic_DNA"/>
</dbReference>
<name>A0ABQ7TLG1_PHRPL</name>
<evidence type="ECO:0000259" key="2">
    <source>
        <dbReference type="SMART" id="SM00429"/>
    </source>
</evidence>
<dbReference type="SMART" id="SM00429">
    <property type="entry name" value="IPT"/>
    <property type="match status" value="2"/>
</dbReference>
<dbReference type="SUPFAM" id="SSF81296">
    <property type="entry name" value="E set domains"/>
    <property type="match status" value="2"/>
</dbReference>
<organism evidence="3 4">
    <name type="scientific">Phrynosoma platyrhinos</name>
    <name type="common">Desert horned lizard</name>
    <dbReference type="NCBI Taxonomy" id="52577"/>
    <lineage>
        <taxon>Eukaryota</taxon>
        <taxon>Metazoa</taxon>
        <taxon>Chordata</taxon>
        <taxon>Craniata</taxon>
        <taxon>Vertebrata</taxon>
        <taxon>Euteleostomi</taxon>
        <taxon>Lepidosauria</taxon>
        <taxon>Squamata</taxon>
        <taxon>Bifurcata</taxon>
        <taxon>Unidentata</taxon>
        <taxon>Episquamata</taxon>
        <taxon>Toxicofera</taxon>
        <taxon>Iguania</taxon>
        <taxon>Phrynosomatidae</taxon>
        <taxon>Phrynosomatinae</taxon>
        <taxon>Phrynosoma</taxon>
    </lineage>
</organism>
<dbReference type="InterPro" id="IPR014756">
    <property type="entry name" value="Ig_E-set"/>
</dbReference>
<dbReference type="Pfam" id="PF01833">
    <property type="entry name" value="TIG"/>
    <property type="match status" value="2"/>
</dbReference>
<feature type="domain" description="IPT/TIG" evidence="2">
    <location>
        <begin position="17"/>
        <end position="108"/>
    </location>
</feature>
<dbReference type="Proteomes" id="UP000826234">
    <property type="component" value="Unassembled WGS sequence"/>
</dbReference>
<evidence type="ECO:0000256" key="1">
    <source>
        <dbReference type="SAM" id="MobiDB-lite"/>
    </source>
</evidence>
<dbReference type="PANTHER" id="PTHR22625">
    <property type="entry name" value="PLEXIN"/>
    <property type="match status" value="1"/>
</dbReference>
<dbReference type="Gene3D" id="2.60.40.10">
    <property type="entry name" value="Immunoglobulins"/>
    <property type="match status" value="2"/>
</dbReference>
<proteinExistence type="predicted"/>
<accession>A0ABQ7TLG1</accession>
<comment type="caution">
    <text evidence="3">The sequence shown here is derived from an EMBL/GenBank/DDBJ whole genome shotgun (WGS) entry which is preliminary data.</text>
</comment>
<dbReference type="InterPro" id="IPR002909">
    <property type="entry name" value="IPT_dom"/>
</dbReference>
<evidence type="ECO:0000313" key="3">
    <source>
        <dbReference type="EMBL" id="KAH0630349.1"/>
    </source>
</evidence>
<dbReference type="InterPro" id="IPR013783">
    <property type="entry name" value="Ig-like_fold"/>
</dbReference>
<feature type="compositionally biased region" description="Pro residues" evidence="1">
    <location>
        <begin position="326"/>
        <end position="336"/>
    </location>
</feature>
<gene>
    <name evidence="3" type="ORF">JD844_013290</name>
</gene>
<dbReference type="InterPro" id="IPR031148">
    <property type="entry name" value="Plexin"/>
</dbReference>